<keyword evidence="2" id="KW-1185">Reference proteome</keyword>
<accession>A0ACD5U0Z7</accession>
<name>A0ACD5U0Z7_AVESA</name>
<organism evidence="1 2">
    <name type="scientific">Avena sativa</name>
    <name type="common">Oat</name>
    <dbReference type="NCBI Taxonomy" id="4498"/>
    <lineage>
        <taxon>Eukaryota</taxon>
        <taxon>Viridiplantae</taxon>
        <taxon>Streptophyta</taxon>
        <taxon>Embryophyta</taxon>
        <taxon>Tracheophyta</taxon>
        <taxon>Spermatophyta</taxon>
        <taxon>Magnoliopsida</taxon>
        <taxon>Liliopsida</taxon>
        <taxon>Poales</taxon>
        <taxon>Poaceae</taxon>
        <taxon>BOP clade</taxon>
        <taxon>Pooideae</taxon>
        <taxon>Poodae</taxon>
        <taxon>Poeae</taxon>
        <taxon>Poeae Chloroplast Group 1 (Aveneae type)</taxon>
        <taxon>Aveninae</taxon>
        <taxon>Avena</taxon>
    </lineage>
</organism>
<protein>
    <submittedName>
        <fullName evidence="1">Uncharacterized protein</fullName>
    </submittedName>
</protein>
<sequence>MSNRLAGDIPKALFNTSSLTAICLQQNSLVGQIPSFTATSAPIKYIYLSNNYLSGRIPSSLGNLSSLLYLRLTQNNLVGTIPESLGHIPTLQVLTLSVNNLSGAVPPSLFNMSSLIFLGMANNSLVGRLPSNIGYTLPNIQGLILSTNMFDGPIPASLTSAYYLSQLYLYNNSLTGSIPFFGSLPNLEEIDLSYNSLEAGNWDFISSLSNCSRLTMLILAGNNLHGELPSSVGNLSISLQWLWLSGNKISGLIPPEVGNLKSLTMLYMDYNLLTGDIPTTVGNLNSLVELTFAQNRLSSQIPDNIGNLVLLSLLKLDGNNLSGRIPASIGRCTQLQKLNLSYNSLDGSIPSKIFKNYYEEFDLAHNYLSGEVPDEVGNLINSKIISISNNRLSGNIPSTLGQCFVLEYLEMQNNFFVGSIPQSFVNLVGITKMDISQNNLSGIIPVFLVNLSSLQDLNLSFNNLYGEAPRGGVFDNAGAISIEGNDHLCTNVPARGIPVCPALVDSRRKHKLLLLVLEIIVPIVVVIIILSCIAKKYWKKRMHIISQLQRFDGCIKKISYEDIVSATNRFCSEQLIGLGSFGMVYKGSLQFQEDQVAIKIFNLEIYGADRSFDAECEALRNVRHRNIVKIITTCSSVDSVGADFKAIVFQYMPNGSLEMWLQPKGHAIETNLTLSQRINIGLDVASALDYLHNQCAAPLVHCDLKPSNILLDHDMTAYVTDFGLARPLFTTSNAYQDGSTSLAGLRGSIGYIPPEYGMSEEISTKGDVYSFGVLLLHLVTGCSPTDEKFNDGTTLHEFVDRAFPENIYKVIDPKVLQDDSDTADAMESCIIPLVRVALSCSMTLPKARPEMGQVCKEILRIKHEASNMQVR</sequence>
<dbReference type="Proteomes" id="UP001732700">
    <property type="component" value="Chromosome 1D"/>
</dbReference>
<reference evidence="1" key="1">
    <citation type="submission" date="2021-05" db="EMBL/GenBank/DDBJ databases">
        <authorList>
            <person name="Scholz U."/>
            <person name="Mascher M."/>
            <person name="Fiebig A."/>
        </authorList>
    </citation>
    <scope>NUCLEOTIDE SEQUENCE [LARGE SCALE GENOMIC DNA]</scope>
</reference>
<evidence type="ECO:0000313" key="2">
    <source>
        <dbReference type="Proteomes" id="UP001732700"/>
    </source>
</evidence>
<reference evidence="1" key="2">
    <citation type="submission" date="2025-09" db="UniProtKB">
        <authorList>
            <consortium name="EnsemblPlants"/>
        </authorList>
    </citation>
    <scope>IDENTIFICATION</scope>
</reference>
<evidence type="ECO:0000313" key="1">
    <source>
        <dbReference type="EnsemblPlants" id="AVESA.00010b.r2.1DG0161720.1.CDS"/>
    </source>
</evidence>
<dbReference type="EnsemblPlants" id="AVESA.00010b.r2.1DG0161720.1">
    <property type="protein sequence ID" value="AVESA.00010b.r2.1DG0161720.1.CDS"/>
    <property type="gene ID" value="AVESA.00010b.r2.1DG0161720"/>
</dbReference>
<proteinExistence type="predicted"/>